<keyword evidence="5 7" id="KW-0548">Nucleotidyltransferase</keyword>
<evidence type="ECO:0000256" key="4">
    <source>
        <dbReference type="ARBA" id="ARBA00022679"/>
    </source>
</evidence>
<dbReference type="HAMAP" id="MF_00108">
    <property type="entry name" value="IspD"/>
    <property type="match status" value="1"/>
</dbReference>
<dbReference type="SUPFAM" id="SSF53448">
    <property type="entry name" value="Nucleotide-diphospho-sugar transferases"/>
    <property type="match status" value="1"/>
</dbReference>
<dbReference type="CDD" id="cd02516">
    <property type="entry name" value="CDP-ME_synthetase"/>
    <property type="match status" value="1"/>
</dbReference>
<protein>
    <recommendedName>
        <fullName evidence="7">2-C-methyl-D-erythritol 4-phosphate cytidylyltransferase</fullName>
        <ecNumber evidence="7">2.7.7.60</ecNumber>
    </recommendedName>
    <alternativeName>
        <fullName evidence="7">4-diphosphocytidyl-2C-methyl-D-erythritol synthase</fullName>
    </alternativeName>
    <alternativeName>
        <fullName evidence="7">MEP cytidylyltransferase</fullName>
        <shortName evidence="7">MCT</shortName>
    </alternativeName>
</protein>
<dbReference type="Gene3D" id="3.90.550.10">
    <property type="entry name" value="Spore Coat Polysaccharide Biosynthesis Protein SpsA, Chain A"/>
    <property type="match status" value="1"/>
</dbReference>
<feature type="site" description="Transition state stabilizer" evidence="7">
    <location>
        <position position="37"/>
    </location>
</feature>
<dbReference type="NCBIfam" id="TIGR00453">
    <property type="entry name" value="ispD"/>
    <property type="match status" value="1"/>
</dbReference>
<dbReference type="Proteomes" id="UP001321477">
    <property type="component" value="Chromosome"/>
</dbReference>
<dbReference type="InterPro" id="IPR034683">
    <property type="entry name" value="IspD/TarI"/>
</dbReference>
<feature type="site" description="Positions MEP for the nucleophilic attack" evidence="7">
    <location>
        <position position="232"/>
    </location>
</feature>
<dbReference type="Pfam" id="PF01128">
    <property type="entry name" value="IspD"/>
    <property type="match status" value="1"/>
</dbReference>
<organism evidence="9 10">
    <name type="scientific">Agromyces marinus</name>
    <dbReference type="NCBI Taxonomy" id="1389020"/>
    <lineage>
        <taxon>Bacteria</taxon>
        <taxon>Bacillati</taxon>
        <taxon>Actinomycetota</taxon>
        <taxon>Actinomycetes</taxon>
        <taxon>Micrococcales</taxon>
        <taxon>Microbacteriaceae</taxon>
        <taxon>Agromyces</taxon>
    </lineage>
</organism>
<accession>A0ABM8H4G6</accession>
<comment type="similarity">
    <text evidence="3 7">Belongs to the IspD/TarI cytidylyltransferase family. IspD subfamily.</text>
</comment>
<dbReference type="PANTHER" id="PTHR32125:SF4">
    <property type="entry name" value="2-C-METHYL-D-ERYTHRITOL 4-PHOSPHATE CYTIDYLYLTRANSFERASE, CHLOROPLASTIC"/>
    <property type="match status" value="1"/>
</dbReference>
<dbReference type="InterPro" id="IPR018294">
    <property type="entry name" value="ISPD_synthase_CS"/>
</dbReference>
<feature type="compositionally biased region" description="Low complexity" evidence="8">
    <location>
        <begin position="361"/>
        <end position="379"/>
    </location>
</feature>
<evidence type="ECO:0000256" key="1">
    <source>
        <dbReference type="ARBA" id="ARBA00001282"/>
    </source>
</evidence>
<evidence type="ECO:0000256" key="2">
    <source>
        <dbReference type="ARBA" id="ARBA00004787"/>
    </source>
</evidence>
<dbReference type="InterPro" id="IPR029044">
    <property type="entry name" value="Nucleotide-diphossugar_trans"/>
</dbReference>
<comment type="function">
    <text evidence="7">Catalyzes the formation of 4-diphosphocytidyl-2-C-methyl-D-erythritol from CTP and 2-C-methyl-D-erythritol 4-phosphate (MEP).</text>
</comment>
<keyword evidence="4 7" id="KW-0808">Transferase</keyword>
<sequence>MLRRSSAAPPTAAAAYGGHVNDTTVAVIVVAAGSGTRLGHPEPKALVPLGDDTVLGVALDAVLGMREAPFVVVVAPTDRLEDVRARSAARAAAASVDLVVVAGGSTRQESVSRGLAELPRAIEVVLVHDAARPLAPAAVFDEVAAAVAARGRGIVPGLPVVDTVKRVDGEGHVLETVDRSELAAMQTPQGFPREVLESAYQGAGADFTDDAALVASAGVAVDVVPGDARAFKITVPSDLHRAEHLLAERVASAAPDPAAHRAHPAHAAVPRVGTGIDVHAFADDGDAPLWLAGLHWPGSARSRGTATATRSRTRSATRCWPRPVSATSAACSAPPIRGSRARTARSSSPRPCGDSRLPDGASATCRSRSSATGPSWRPAAPRRRPCWPESSARR</sequence>
<dbReference type="InterPro" id="IPR001228">
    <property type="entry name" value="IspD"/>
</dbReference>
<dbReference type="PANTHER" id="PTHR32125">
    <property type="entry name" value="2-C-METHYL-D-ERYTHRITOL 4-PHOSPHATE CYTIDYLYLTRANSFERASE, CHLOROPLASTIC"/>
    <property type="match status" value="1"/>
</dbReference>
<keyword evidence="6 7" id="KW-0414">Isoprene biosynthesis</keyword>
<proteinExistence type="inferred from homology"/>
<keyword evidence="10" id="KW-1185">Reference proteome</keyword>
<comment type="catalytic activity">
    <reaction evidence="1 7">
        <text>2-C-methyl-D-erythritol 4-phosphate + CTP + H(+) = 4-CDP-2-C-methyl-D-erythritol + diphosphate</text>
        <dbReference type="Rhea" id="RHEA:13429"/>
        <dbReference type="ChEBI" id="CHEBI:15378"/>
        <dbReference type="ChEBI" id="CHEBI:33019"/>
        <dbReference type="ChEBI" id="CHEBI:37563"/>
        <dbReference type="ChEBI" id="CHEBI:57823"/>
        <dbReference type="ChEBI" id="CHEBI:58262"/>
        <dbReference type="EC" id="2.7.7.60"/>
    </reaction>
</comment>
<feature type="compositionally biased region" description="Low complexity" evidence="8">
    <location>
        <begin position="299"/>
        <end position="318"/>
    </location>
</feature>
<gene>
    <name evidence="7" type="primary">ispD</name>
    <name evidence="9" type="ORF">GCM10025870_27620</name>
</gene>
<reference evidence="10" key="1">
    <citation type="journal article" date="2019" name="Int. J. Syst. Evol. Microbiol.">
        <title>The Global Catalogue of Microorganisms (GCM) 10K type strain sequencing project: providing services to taxonomists for standard genome sequencing and annotation.</title>
        <authorList>
            <consortium name="The Broad Institute Genomics Platform"/>
            <consortium name="The Broad Institute Genome Sequencing Center for Infectious Disease"/>
            <person name="Wu L."/>
            <person name="Ma J."/>
        </authorList>
    </citation>
    <scope>NUCLEOTIDE SEQUENCE [LARGE SCALE GENOMIC DNA]</scope>
    <source>
        <strain evidence="10">NBRC 109019</strain>
    </source>
</reference>
<dbReference type="InterPro" id="IPR050088">
    <property type="entry name" value="IspD/TarI_cytidylyltransf_bact"/>
</dbReference>
<feature type="region of interest" description="Disordered" evidence="8">
    <location>
        <begin position="299"/>
        <end position="394"/>
    </location>
</feature>
<evidence type="ECO:0000256" key="6">
    <source>
        <dbReference type="ARBA" id="ARBA00023229"/>
    </source>
</evidence>
<feature type="site" description="Transition state stabilizer" evidence="7">
    <location>
        <position position="44"/>
    </location>
</feature>
<evidence type="ECO:0000313" key="9">
    <source>
        <dbReference type="EMBL" id="BDZ55689.1"/>
    </source>
</evidence>
<evidence type="ECO:0000256" key="3">
    <source>
        <dbReference type="ARBA" id="ARBA00009789"/>
    </source>
</evidence>
<evidence type="ECO:0000256" key="5">
    <source>
        <dbReference type="ARBA" id="ARBA00022695"/>
    </source>
</evidence>
<name>A0ABM8H4G6_9MICO</name>
<dbReference type="EMBL" id="AP027734">
    <property type="protein sequence ID" value="BDZ55689.1"/>
    <property type="molecule type" value="Genomic_DNA"/>
</dbReference>
<dbReference type="PROSITE" id="PS01295">
    <property type="entry name" value="ISPD"/>
    <property type="match status" value="1"/>
</dbReference>
<dbReference type="EC" id="2.7.7.60" evidence="7"/>
<feature type="site" description="Positions MEP for the nucleophilic attack" evidence="7">
    <location>
        <position position="179"/>
    </location>
</feature>
<comment type="pathway">
    <text evidence="2 7">Isoprenoid biosynthesis; isopentenyl diphosphate biosynthesis via DXP pathway; isopentenyl diphosphate from 1-deoxy-D-xylulose 5-phosphate: step 2/6.</text>
</comment>
<evidence type="ECO:0000313" key="10">
    <source>
        <dbReference type="Proteomes" id="UP001321477"/>
    </source>
</evidence>
<evidence type="ECO:0000256" key="7">
    <source>
        <dbReference type="HAMAP-Rule" id="MF_00108"/>
    </source>
</evidence>
<evidence type="ECO:0000256" key="8">
    <source>
        <dbReference type="SAM" id="MobiDB-lite"/>
    </source>
</evidence>